<evidence type="ECO:0000313" key="3">
    <source>
        <dbReference type="Proteomes" id="UP001596990"/>
    </source>
</evidence>
<dbReference type="Pfam" id="PF08858">
    <property type="entry name" value="IDEAL"/>
    <property type="match status" value="1"/>
</dbReference>
<keyword evidence="3" id="KW-1185">Reference proteome</keyword>
<dbReference type="Proteomes" id="UP001596990">
    <property type="component" value="Unassembled WGS sequence"/>
</dbReference>
<evidence type="ECO:0000259" key="1">
    <source>
        <dbReference type="SMART" id="SM00914"/>
    </source>
</evidence>
<name>A0ABW3L6R5_9BACI</name>
<protein>
    <submittedName>
        <fullName evidence="2">IDEAL domain-containing protein</fullName>
    </submittedName>
</protein>
<dbReference type="Gene3D" id="4.10.810.10">
    <property type="entry name" value="Virus Scaffolding Protein, Chain A"/>
    <property type="match status" value="1"/>
</dbReference>
<dbReference type="InterPro" id="IPR027393">
    <property type="entry name" value="Virus_scaffolding_prot_C"/>
</dbReference>
<feature type="domain" description="IDEAL" evidence="1">
    <location>
        <begin position="111"/>
        <end position="143"/>
    </location>
</feature>
<dbReference type="InterPro" id="IPR014957">
    <property type="entry name" value="IDEAL_dom"/>
</dbReference>
<dbReference type="RefSeq" id="WP_386061612.1">
    <property type="nucleotide sequence ID" value="NZ_JBHTKL010000005.1"/>
</dbReference>
<accession>A0ABW3L6R5</accession>
<proteinExistence type="predicted"/>
<evidence type="ECO:0000313" key="2">
    <source>
        <dbReference type="EMBL" id="MFD1020289.1"/>
    </source>
</evidence>
<comment type="caution">
    <text evidence="2">The sequence shown here is derived from an EMBL/GenBank/DDBJ whole genome shotgun (WGS) entry which is preliminary data.</text>
</comment>
<dbReference type="EMBL" id="JBHTKL010000005">
    <property type="protein sequence ID" value="MFD1020289.1"/>
    <property type="molecule type" value="Genomic_DNA"/>
</dbReference>
<organism evidence="2 3">
    <name type="scientific">Thalassobacillus hwangdonensis</name>
    <dbReference type="NCBI Taxonomy" id="546108"/>
    <lineage>
        <taxon>Bacteria</taxon>
        <taxon>Bacillati</taxon>
        <taxon>Bacillota</taxon>
        <taxon>Bacilli</taxon>
        <taxon>Bacillales</taxon>
        <taxon>Bacillaceae</taxon>
        <taxon>Thalassobacillus</taxon>
    </lineage>
</organism>
<gene>
    <name evidence="2" type="ORF">ACFQ2J_13960</name>
</gene>
<sequence length="149" mass="17637">MTVKMLKPYYVKEDSHYTRIVLAYQYFSVLVDGQLYHFIPKESKEIIIDRKKNRIHNVYDIFVFQRGKKVIYVAVADLLVLPEFMTQIQSILKTHDRIEEKEEDPSESIGLFEELEKGNLRRLIDKAIDNGDEVLFNQLTQKLNQTIRS</sequence>
<dbReference type="SMART" id="SM00914">
    <property type="entry name" value="IDEAL"/>
    <property type="match status" value="1"/>
</dbReference>
<reference evidence="3" key="1">
    <citation type="journal article" date="2019" name="Int. J. Syst. Evol. Microbiol.">
        <title>The Global Catalogue of Microorganisms (GCM) 10K type strain sequencing project: providing services to taxonomists for standard genome sequencing and annotation.</title>
        <authorList>
            <consortium name="The Broad Institute Genomics Platform"/>
            <consortium name="The Broad Institute Genome Sequencing Center for Infectious Disease"/>
            <person name="Wu L."/>
            <person name="Ma J."/>
        </authorList>
    </citation>
    <scope>NUCLEOTIDE SEQUENCE [LARGE SCALE GENOMIC DNA]</scope>
    <source>
        <strain evidence="3">CCUG 56607</strain>
    </source>
</reference>